<evidence type="ECO:0000313" key="2">
    <source>
        <dbReference type="Proteomes" id="UP001447188"/>
    </source>
</evidence>
<sequence length="152" mass="16974">MLSLDTTIGDNPPPGTNVIADPERLTLHNLLVVYPIIIAIVRNLSFRQLVALAQTDKGCFAFLRGGDWNADVRRWNNIRSKCSEVCEFSDNHDYSDPIKEIKACKDCKYGVCDDQFNILGSAVAFCVRLVSINASQRTRGIRARRNFLIVGA</sequence>
<accession>A0ABR3GCB6</accession>
<evidence type="ECO:0000313" key="1">
    <source>
        <dbReference type="EMBL" id="KAL0633569.1"/>
    </source>
</evidence>
<dbReference type="Proteomes" id="UP001447188">
    <property type="component" value="Unassembled WGS sequence"/>
</dbReference>
<protein>
    <submittedName>
        <fullName evidence="1">Uncharacterized protein</fullName>
    </submittedName>
</protein>
<comment type="caution">
    <text evidence="1">The sequence shown here is derived from an EMBL/GenBank/DDBJ whole genome shotgun (WGS) entry which is preliminary data.</text>
</comment>
<gene>
    <name evidence="1" type="ORF">Q9L58_007529</name>
</gene>
<organism evidence="1 2">
    <name type="scientific">Discina gigas</name>
    <dbReference type="NCBI Taxonomy" id="1032678"/>
    <lineage>
        <taxon>Eukaryota</taxon>
        <taxon>Fungi</taxon>
        <taxon>Dikarya</taxon>
        <taxon>Ascomycota</taxon>
        <taxon>Pezizomycotina</taxon>
        <taxon>Pezizomycetes</taxon>
        <taxon>Pezizales</taxon>
        <taxon>Discinaceae</taxon>
        <taxon>Discina</taxon>
    </lineage>
</organism>
<dbReference type="EMBL" id="JBBBZM010000121">
    <property type="protein sequence ID" value="KAL0633569.1"/>
    <property type="molecule type" value="Genomic_DNA"/>
</dbReference>
<reference evidence="1 2" key="1">
    <citation type="submission" date="2024-02" db="EMBL/GenBank/DDBJ databases">
        <title>Discinaceae phylogenomics.</title>
        <authorList>
            <person name="Dirks A.C."/>
            <person name="James T.Y."/>
        </authorList>
    </citation>
    <scope>NUCLEOTIDE SEQUENCE [LARGE SCALE GENOMIC DNA]</scope>
    <source>
        <strain evidence="1 2">ACD0624</strain>
    </source>
</reference>
<name>A0ABR3GCB6_9PEZI</name>
<keyword evidence="2" id="KW-1185">Reference proteome</keyword>
<proteinExistence type="predicted"/>